<proteinExistence type="predicted"/>
<feature type="compositionally biased region" description="Polar residues" evidence="1">
    <location>
        <begin position="409"/>
        <end position="422"/>
    </location>
</feature>
<feature type="compositionally biased region" description="Polar residues" evidence="1">
    <location>
        <begin position="136"/>
        <end position="145"/>
    </location>
</feature>
<feature type="region of interest" description="Disordered" evidence="1">
    <location>
        <begin position="487"/>
        <end position="507"/>
    </location>
</feature>
<evidence type="ECO:0008006" key="4">
    <source>
        <dbReference type="Google" id="ProtNLM"/>
    </source>
</evidence>
<feature type="region of interest" description="Disordered" evidence="1">
    <location>
        <begin position="198"/>
        <end position="226"/>
    </location>
</feature>
<accession>A0A1Y1ZHS0</accession>
<dbReference type="Proteomes" id="UP000193144">
    <property type="component" value="Unassembled WGS sequence"/>
</dbReference>
<feature type="compositionally biased region" description="Basic residues" evidence="1">
    <location>
        <begin position="493"/>
        <end position="504"/>
    </location>
</feature>
<evidence type="ECO:0000313" key="3">
    <source>
        <dbReference type="Proteomes" id="UP000193144"/>
    </source>
</evidence>
<protein>
    <recommendedName>
        <fullName evidence="4">C2H2-type domain-containing protein</fullName>
    </recommendedName>
</protein>
<dbReference type="STRING" id="1231657.A0A1Y1ZHS0"/>
<reference evidence="2 3" key="1">
    <citation type="submission" date="2016-07" db="EMBL/GenBank/DDBJ databases">
        <title>Pervasive Adenine N6-methylation of Active Genes in Fungi.</title>
        <authorList>
            <consortium name="DOE Joint Genome Institute"/>
            <person name="Mondo S.J."/>
            <person name="Dannebaum R.O."/>
            <person name="Kuo R.C."/>
            <person name="Labutti K."/>
            <person name="Haridas S."/>
            <person name="Kuo A."/>
            <person name="Salamov A."/>
            <person name="Ahrendt S.R."/>
            <person name="Lipzen A."/>
            <person name="Sullivan W."/>
            <person name="Andreopoulos W.B."/>
            <person name="Clum A."/>
            <person name="Lindquist E."/>
            <person name="Daum C."/>
            <person name="Ramamoorthy G.K."/>
            <person name="Gryganskyi A."/>
            <person name="Culley D."/>
            <person name="Magnuson J.K."/>
            <person name="James T.Y."/>
            <person name="O'Malley M.A."/>
            <person name="Stajich J.E."/>
            <person name="Spatafora J.W."/>
            <person name="Visel A."/>
            <person name="Grigoriev I.V."/>
        </authorList>
    </citation>
    <scope>NUCLEOTIDE SEQUENCE [LARGE SCALE GENOMIC DNA]</scope>
    <source>
        <strain evidence="2 3">CBS 115471</strain>
    </source>
</reference>
<keyword evidence="3" id="KW-1185">Reference proteome</keyword>
<feature type="compositionally biased region" description="Low complexity" evidence="1">
    <location>
        <begin position="770"/>
        <end position="789"/>
    </location>
</feature>
<dbReference type="AlphaFoldDB" id="A0A1Y1ZHS0"/>
<feature type="region of interest" description="Disordered" evidence="1">
    <location>
        <begin position="759"/>
        <end position="839"/>
    </location>
</feature>
<gene>
    <name evidence="2" type="ORF">BCR34DRAFT_364147</name>
</gene>
<dbReference type="EMBL" id="MCFA01000081">
    <property type="protein sequence ID" value="ORY09810.1"/>
    <property type="molecule type" value="Genomic_DNA"/>
</dbReference>
<comment type="caution">
    <text evidence="2">The sequence shown here is derived from an EMBL/GenBank/DDBJ whole genome shotgun (WGS) entry which is preliminary data.</text>
</comment>
<feature type="compositionally biased region" description="Basic and acidic residues" evidence="1">
    <location>
        <begin position="823"/>
        <end position="838"/>
    </location>
</feature>
<feature type="compositionally biased region" description="Acidic residues" evidence="1">
    <location>
        <begin position="698"/>
        <end position="707"/>
    </location>
</feature>
<feature type="region of interest" description="Disordered" evidence="1">
    <location>
        <begin position="309"/>
        <end position="341"/>
    </location>
</feature>
<feature type="compositionally biased region" description="Polar residues" evidence="1">
    <location>
        <begin position="668"/>
        <end position="697"/>
    </location>
</feature>
<feature type="compositionally biased region" description="Basic and acidic residues" evidence="1">
    <location>
        <begin position="322"/>
        <end position="332"/>
    </location>
</feature>
<sequence length="868" mass="95726">MSSGVGGDERQAAAEPTAQLLHSADGDIDHLPDYLRQLQNVMDFDNNSFPLKSRPSDTDAFGSGLFSGEENEGFFGDIDDIPISVPVLSEHRFKPPPTPKFGPRSPAHPTPDWNFITRHGSRRCPSAGSRCPSLVSGGTASSYCPSLTSESTSTSRNSSTRSAKSLRWMSPGVENMGSYEVEGSGLILYIKGLTKSTGSQKRTSKSAASDATSQTQSVPPGESRITSEDVIDDSNITSVVEYKDRPRKCPVESCEYHVKGFVRAYDQMRHVGTHNKTQMICGFCPVSANGAEKSFRRYEIFSRHLSSVHGADPLSSTPILGKDLRSQADKTDRKSRRRELYATGLIQNPTEPSEGEMVAACTMCLDFFSPQGMMEHLPGCVLRQVMHRSWDQDSQKSSNSNDKAEISMSLATTPDTPVSTSPREAMPARHRKVSGTHVDTHDKVGESSIDTHSLSRSRHPQSDTIFEGARRRNPDIFIKPHEEANYYAPPVRNHPRPSLRRRGKQVITRVPTEPSLQFHDTKRLSRNRSNVIELEDCYSATDSESGEERIARLRFGLRSGNRDNGQDEKMRSPAHVEANKLPPKPERERGIISTSDPRTEVEIIPDTLEPQVARKQVPKRISAVSLAVSLISDDPSDSENEGRNEYKKAVAEMEEKCVEPLGLVGAESLQSKSSDTTPVKTAVDSSCHSPTTSNEINSSDEETDWTEETSASSPQSDPGSQLHPILSPIKQDLVDQIMREFHRLFDNWLPQRINGTPNGIRECNGGAAGGNSSQSTSGGKSSVGSSAHSYVNRKRSISNRGSPPPNRDGDNDEDPNKRRRPDPKRPGGKDPVFPDRRFACPYYKRNPGRHLTFTSCRDPGFNTVARLK</sequence>
<evidence type="ECO:0000256" key="1">
    <source>
        <dbReference type="SAM" id="MobiDB-lite"/>
    </source>
</evidence>
<evidence type="ECO:0000313" key="2">
    <source>
        <dbReference type="EMBL" id="ORY09810.1"/>
    </source>
</evidence>
<feature type="region of interest" description="Disordered" evidence="1">
    <location>
        <begin position="126"/>
        <end position="165"/>
    </location>
</feature>
<feature type="region of interest" description="Disordered" evidence="1">
    <location>
        <begin position="558"/>
        <end position="591"/>
    </location>
</feature>
<feature type="compositionally biased region" description="Low complexity" evidence="1">
    <location>
        <begin position="205"/>
        <end position="217"/>
    </location>
</feature>
<feature type="region of interest" description="Disordered" evidence="1">
    <location>
        <begin position="668"/>
        <end position="725"/>
    </location>
</feature>
<feature type="compositionally biased region" description="Low complexity" evidence="1">
    <location>
        <begin position="146"/>
        <end position="165"/>
    </location>
</feature>
<organism evidence="2 3">
    <name type="scientific">Clohesyomyces aquaticus</name>
    <dbReference type="NCBI Taxonomy" id="1231657"/>
    <lineage>
        <taxon>Eukaryota</taxon>
        <taxon>Fungi</taxon>
        <taxon>Dikarya</taxon>
        <taxon>Ascomycota</taxon>
        <taxon>Pezizomycotina</taxon>
        <taxon>Dothideomycetes</taxon>
        <taxon>Pleosporomycetidae</taxon>
        <taxon>Pleosporales</taxon>
        <taxon>Lindgomycetaceae</taxon>
        <taxon>Clohesyomyces</taxon>
    </lineage>
</organism>
<feature type="compositionally biased region" description="Basic and acidic residues" evidence="1">
    <location>
        <begin position="560"/>
        <end position="571"/>
    </location>
</feature>
<name>A0A1Y1ZHS0_9PLEO</name>
<feature type="region of interest" description="Disordered" evidence="1">
    <location>
        <begin position="391"/>
        <end position="462"/>
    </location>
</feature>